<evidence type="ECO:0000256" key="13">
    <source>
        <dbReference type="RuleBase" id="RU004429"/>
    </source>
</evidence>
<keyword evidence="4 13" id="KW-1003">Cell membrane</keyword>
<dbReference type="RefSeq" id="WP_074745466.1">
    <property type="nucleotide sequence ID" value="NZ_FOCT01000004.1"/>
</dbReference>
<dbReference type="GO" id="GO:0008137">
    <property type="term" value="F:NADH dehydrogenase (ubiquinone) activity"/>
    <property type="evidence" value="ECO:0007669"/>
    <property type="project" value="UniProtKB-UniRule"/>
</dbReference>
<dbReference type="PANTHER" id="PTHR33269">
    <property type="entry name" value="NADH-UBIQUINONE OXIDOREDUCTASE CHAIN 6"/>
    <property type="match status" value="1"/>
</dbReference>
<evidence type="ECO:0000256" key="3">
    <source>
        <dbReference type="ARBA" id="ARBA00019907"/>
    </source>
</evidence>
<comment type="subunit">
    <text evidence="11">Composed of 13 different subunits. Subunits NuoA, H, J, K, L, M, N constitute the membrane sector of the complex.</text>
</comment>
<dbReference type="GO" id="GO:0005886">
    <property type="term" value="C:plasma membrane"/>
    <property type="evidence" value="ECO:0007669"/>
    <property type="project" value="UniProtKB-SubCell"/>
</dbReference>
<evidence type="ECO:0000256" key="6">
    <source>
        <dbReference type="ARBA" id="ARBA00022719"/>
    </source>
</evidence>
<dbReference type="PANTHER" id="PTHR33269:SF17">
    <property type="entry name" value="NADH-UBIQUINONE OXIDOREDUCTASE CHAIN 6"/>
    <property type="match status" value="1"/>
</dbReference>
<dbReference type="EMBL" id="FOCT01000004">
    <property type="protein sequence ID" value="SEN42941.1"/>
    <property type="molecule type" value="Genomic_DNA"/>
</dbReference>
<feature type="transmembrane region" description="Helical" evidence="13">
    <location>
        <begin position="88"/>
        <end position="112"/>
    </location>
</feature>
<keyword evidence="6 13" id="KW-0874">Quinone</keyword>
<feature type="transmembrane region" description="Helical" evidence="13">
    <location>
        <begin position="6"/>
        <end position="23"/>
    </location>
</feature>
<dbReference type="Gene3D" id="1.20.120.1200">
    <property type="entry name" value="NADH-ubiquinone/plastoquinone oxidoreductase chain 6, subunit NuoJ"/>
    <property type="match status" value="1"/>
</dbReference>
<dbReference type="GO" id="GO:0048038">
    <property type="term" value="F:quinone binding"/>
    <property type="evidence" value="ECO:0007669"/>
    <property type="project" value="UniProtKB-UniRule"/>
</dbReference>
<dbReference type="FunFam" id="1.20.120.1200:FF:000001">
    <property type="entry name" value="NADH-quinone oxidoreductase subunit J"/>
    <property type="match status" value="1"/>
</dbReference>
<evidence type="ECO:0000256" key="7">
    <source>
        <dbReference type="ARBA" id="ARBA00022967"/>
    </source>
</evidence>
<evidence type="ECO:0000256" key="1">
    <source>
        <dbReference type="ARBA" id="ARBA00004651"/>
    </source>
</evidence>
<reference evidence="14 15" key="1">
    <citation type="submission" date="2016-10" db="EMBL/GenBank/DDBJ databases">
        <authorList>
            <person name="de Groot N.N."/>
        </authorList>
    </citation>
    <scope>NUCLEOTIDE SEQUENCE [LARGE SCALE GENOMIC DNA]</scope>
    <source>
        <strain evidence="14 15">Nl18</strain>
    </source>
</reference>
<organism evidence="14 15">
    <name type="scientific">Nitrosospira multiformis</name>
    <dbReference type="NCBI Taxonomy" id="1231"/>
    <lineage>
        <taxon>Bacteria</taxon>
        <taxon>Pseudomonadati</taxon>
        <taxon>Pseudomonadota</taxon>
        <taxon>Betaproteobacteria</taxon>
        <taxon>Nitrosomonadales</taxon>
        <taxon>Nitrosomonadaceae</taxon>
        <taxon>Nitrosospira</taxon>
    </lineage>
</organism>
<dbReference type="InterPro" id="IPR042106">
    <property type="entry name" value="Nuo/plastoQ_OxRdtase_6_NuoJ"/>
</dbReference>
<evidence type="ECO:0000256" key="10">
    <source>
        <dbReference type="ARBA" id="ARBA00023136"/>
    </source>
</evidence>
<evidence type="ECO:0000256" key="5">
    <source>
        <dbReference type="ARBA" id="ARBA00022692"/>
    </source>
</evidence>
<dbReference type="EC" id="7.1.1.-" evidence="13"/>
<evidence type="ECO:0000313" key="15">
    <source>
        <dbReference type="Proteomes" id="UP000183898"/>
    </source>
</evidence>
<feature type="transmembrane region" description="Helical" evidence="13">
    <location>
        <begin position="30"/>
        <end position="50"/>
    </location>
</feature>
<gene>
    <name evidence="14" type="ORF">SAMN05216404_104197</name>
</gene>
<keyword evidence="9 13" id="KW-0520">NAD</keyword>
<proteinExistence type="inferred from homology"/>
<feature type="transmembrane region" description="Helical" evidence="13">
    <location>
        <begin position="146"/>
        <end position="169"/>
    </location>
</feature>
<accession>A0A1H8GFL4</accession>
<dbReference type="NCBIfam" id="NF005162">
    <property type="entry name" value="PRK06638.1-1"/>
    <property type="match status" value="1"/>
</dbReference>
<sequence length="188" mass="19691">MEATFYLSGLIAVAATLMVVTRASAVHALLYLIVSLLAVAIIFFVLGAPFVAALEVIIYAGAVMVLFVFVIMMLNLGKAAAVKEREWLSPGMWVGPSILSALLLAELIFILVQNVQDGQSVYGGTAISSGAVIDSKEVGIALFGPYLLGVELASLLLLAGLVGACHLGWHTDLRFGSHSASRSDGARS</sequence>
<evidence type="ECO:0000256" key="2">
    <source>
        <dbReference type="ARBA" id="ARBA00005698"/>
    </source>
</evidence>
<evidence type="ECO:0000256" key="8">
    <source>
        <dbReference type="ARBA" id="ARBA00022989"/>
    </source>
</evidence>
<dbReference type="Proteomes" id="UP000183898">
    <property type="component" value="Unassembled WGS sequence"/>
</dbReference>
<dbReference type="AlphaFoldDB" id="A0A1H8GFL4"/>
<feature type="transmembrane region" description="Helical" evidence="13">
    <location>
        <begin position="56"/>
        <end position="76"/>
    </location>
</feature>
<keyword evidence="10 13" id="KW-0472">Membrane</keyword>
<comment type="similarity">
    <text evidence="2 13">Belongs to the complex I subunit 6 family.</text>
</comment>
<evidence type="ECO:0000313" key="14">
    <source>
        <dbReference type="EMBL" id="SEN42941.1"/>
    </source>
</evidence>
<evidence type="ECO:0000256" key="9">
    <source>
        <dbReference type="ARBA" id="ARBA00023027"/>
    </source>
</evidence>
<evidence type="ECO:0000256" key="4">
    <source>
        <dbReference type="ARBA" id="ARBA00022475"/>
    </source>
</evidence>
<dbReference type="InterPro" id="IPR001457">
    <property type="entry name" value="NADH_UbQ/plastoQ_OxRdtase_su6"/>
</dbReference>
<comment type="function">
    <text evidence="13">NDH-1 shuttles electrons from NADH, via FMN and iron-sulfur (Fe-S) centers, to quinones in the respiratory chain. Couples the redox reaction to proton translocation (for every two electrons transferred, four hydrogen ions are translocated across the cytoplasmic membrane), and thus conserves the redox energy in a proton gradient.</text>
</comment>
<keyword evidence="7" id="KW-1278">Translocase</keyword>
<comment type="subcellular location">
    <subcellularLocation>
        <location evidence="1 13">Cell membrane</location>
        <topology evidence="1 13">Multi-pass membrane protein</topology>
    </subcellularLocation>
</comment>
<keyword evidence="8 13" id="KW-1133">Transmembrane helix</keyword>
<keyword evidence="5 13" id="KW-0812">Transmembrane</keyword>
<protein>
    <recommendedName>
        <fullName evidence="3 13">NADH-quinone oxidoreductase subunit J</fullName>
        <ecNumber evidence="13">7.1.1.-</ecNumber>
    </recommendedName>
</protein>
<comment type="catalytic activity">
    <reaction evidence="12 13">
        <text>a quinone + NADH + 5 H(+)(in) = a quinol + NAD(+) + 4 H(+)(out)</text>
        <dbReference type="Rhea" id="RHEA:57888"/>
        <dbReference type="ChEBI" id="CHEBI:15378"/>
        <dbReference type="ChEBI" id="CHEBI:24646"/>
        <dbReference type="ChEBI" id="CHEBI:57540"/>
        <dbReference type="ChEBI" id="CHEBI:57945"/>
        <dbReference type="ChEBI" id="CHEBI:132124"/>
    </reaction>
</comment>
<name>A0A1H8GFL4_9PROT</name>
<dbReference type="Pfam" id="PF00499">
    <property type="entry name" value="Oxidored_q3"/>
    <property type="match status" value="1"/>
</dbReference>
<evidence type="ECO:0000256" key="11">
    <source>
        <dbReference type="ARBA" id="ARBA00025811"/>
    </source>
</evidence>
<evidence type="ECO:0000256" key="12">
    <source>
        <dbReference type="ARBA" id="ARBA00047712"/>
    </source>
</evidence>